<evidence type="ECO:0000256" key="1">
    <source>
        <dbReference type="HAMAP-Rule" id="MF_00800"/>
    </source>
</evidence>
<dbReference type="Proteomes" id="UP001597301">
    <property type="component" value="Unassembled WGS sequence"/>
</dbReference>
<dbReference type="InterPro" id="IPR028345">
    <property type="entry name" value="Antibiotic_NAT-like"/>
</dbReference>
<evidence type="ECO:0000313" key="3">
    <source>
        <dbReference type="Proteomes" id="UP001597301"/>
    </source>
</evidence>
<name>A0ABW4KL59_9BACI</name>
<dbReference type="PROSITE" id="PS51257">
    <property type="entry name" value="PROKAR_LIPOPROTEIN"/>
    <property type="match status" value="1"/>
</dbReference>
<dbReference type="Gene3D" id="3.40.50.10360">
    <property type="entry name" value="Hypothetical protein TT1679"/>
    <property type="match status" value="1"/>
</dbReference>
<dbReference type="RefSeq" id="WP_380776442.1">
    <property type="nucleotide sequence ID" value="NZ_JBHUEO010000116.1"/>
</dbReference>
<reference evidence="3" key="1">
    <citation type="journal article" date="2019" name="Int. J. Syst. Evol. Microbiol.">
        <title>The Global Catalogue of Microorganisms (GCM) 10K type strain sequencing project: providing services to taxonomists for standard genome sequencing and annotation.</title>
        <authorList>
            <consortium name="The Broad Institute Genomics Platform"/>
            <consortium name="The Broad Institute Genome Sequencing Center for Infectious Disease"/>
            <person name="Wu L."/>
            <person name="Ma J."/>
        </authorList>
    </citation>
    <scope>NUCLEOTIDE SEQUENCE [LARGE SCALE GENOMIC DNA]</scope>
    <source>
        <strain evidence="3">CGMCC 1.12295</strain>
    </source>
</reference>
<dbReference type="HAMAP" id="MF_00800">
    <property type="entry name" value="UPF0340"/>
    <property type="match status" value="1"/>
</dbReference>
<accession>A0ABW4KL59</accession>
<dbReference type="SUPFAM" id="SSF110710">
    <property type="entry name" value="TTHA0583/YokD-like"/>
    <property type="match status" value="1"/>
</dbReference>
<comment type="similarity">
    <text evidence="1">Belongs to the UPF0340 family.</text>
</comment>
<sequence length="190" mass="20795">MAVEQWREEVRSLLAECRENLPLSSGQVLVIGCSTSEIAGKKIGTSGTLEAADMLYEELKKFADERNIHLAFQCCEHLNRALVVERETALEKGWEQVTVVPVRSAGGSMATCAYSRMNDPVVVEFIKADAGMDIGDTFIGMHLKHVAVPVRVSQTSIGEAHVTLAATRPKLIGGSRAVYEKQKLNDQCSF</sequence>
<evidence type="ECO:0000313" key="2">
    <source>
        <dbReference type="EMBL" id="MFD1708735.1"/>
    </source>
</evidence>
<dbReference type="EMBL" id="JBHUEO010000116">
    <property type="protein sequence ID" value="MFD1708735.1"/>
    <property type="molecule type" value="Genomic_DNA"/>
</dbReference>
<comment type="caution">
    <text evidence="2">The sequence shown here is derived from an EMBL/GenBank/DDBJ whole genome shotgun (WGS) entry which is preliminary data.</text>
</comment>
<protein>
    <recommendedName>
        <fullName evidence="1">UPF0340 protein ACFSCZ_18845</fullName>
    </recommendedName>
</protein>
<proteinExistence type="inferred from homology"/>
<dbReference type="Pfam" id="PF04260">
    <property type="entry name" value="DUF436"/>
    <property type="match status" value="1"/>
</dbReference>
<organism evidence="2 3">
    <name type="scientific">Siminovitchia sediminis</name>
    <dbReference type="NCBI Taxonomy" id="1274353"/>
    <lineage>
        <taxon>Bacteria</taxon>
        <taxon>Bacillati</taxon>
        <taxon>Bacillota</taxon>
        <taxon>Bacilli</taxon>
        <taxon>Bacillales</taxon>
        <taxon>Bacillaceae</taxon>
        <taxon>Siminovitchia</taxon>
    </lineage>
</organism>
<keyword evidence="3" id="KW-1185">Reference proteome</keyword>
<gene>
    <name evidence="2" type="ORF">ACFSCZ_18845</name>
</gene>
<dbReference type="PIRSF" id="PIRSF007510">
    <property type="entry name" value="UCP007510"/>
    <property type="match status" value="1"/>
</dbReference>
<dbReference type="NCBIfam" id="TIGR01440">
    <property type="entry name" value="TIGR01440 family protein"/>
    <property type="match status" value="1"/>
</dbReference>
<dbReference type="InterPro" id="IPR006340">
    <property type="entry name" value="DUF436"/>
</dbReference>